<gene>
    <name evidence="2" type="ORF">ERS852554_00427</name>
    <name evidence="3" type="ORF">GAQ59_18140</name>
</gene>
<name>A0A174CF60_BACUN</name>
<dbReference type="AlphaFoldDB" id="A0A174CF60"/>
<evidence type="ECO:0000313" key="5">
    <source>
        <dbReference type="Proteomes" id="UP000433928"/>
    </source>
</evidence>
<dbReference type="EMBL" id="WCUG01000023">
    <property type="protein sequence ID" value="KAB4167614.1"/>
    <property type="molecule type" value="Genomic_DNA"/>
</dbReference>
<dbReference type="Proteomes" id="UP000433928">
    <property type="component" value="Unassembled WGS sequence"/>
</dbReference>
<accession>A0A174CF60</accession>
<feature type="signal peptide" evidence="1">
    <location>
        <begin position="1"/>
        <end position="16"/>
    </location>
</feature>
<sequence>MKKNFRFMAMAVVAMAATVFTGCSSDDDFLTPYEESAIQTRATPNPDGTTTITFDDFASSMMAMTTSYGANYYGNVGSYTQVKEIADPDGVFMSEINTVTNNYGTFNNFSCGGLALSKWNYRTNPSSAEGITITGDTIPSDWWYSYNNQMSVYDTTSVNGSNEGAGHSGNNFAVVYGYSDEYNTEWMAQPEFYLTGEYTLKGLWFCNSSYTYGVIMHGNKFGASGVATPLSAQVDAGGNHIGYFQVELECYDFAGNKLATYTKVLADYRNGKNENPVTTWTYWPINQAGVGFVKFNFSGSDTGEYGLNTPAYLCIDDIVFEN</sequence>
<dbReference type="PROSITE" id="PS51257">
    <property type="entry name" value="PROKAR_LIPOPROTEIN"/>
    <property type="match status" value="1"/>
</dbReference>
<evidence type="ECO:0000256" key="1">
    <source>
        <dbReference type="SAM" id="SignalP"/>
    </source>
</evidence>
<protein>
    <submittedName>
        <fullName evidence="3">DUF4465 domain-containing protein</fullName>
    </submittedName>
</protein>
<organism evidence="2 4">
    <name type="scientific">Bacteroides uniformis</name>
    <dbReference type="NCBI Taxonomy" id="820"/>
    <lineage>
        <taxon>Bacteria</taxon>
        <taxon>Pseudomonadati</taxon>
        <taxon>Bacteroidota</taxon>
        <taxon>Bacteroidia</taxon>
        <taxon>Bacteroidales</taxon>
        <taxon>Bacteroidaceae</taxon>
        <taxon>Bacteroides</taxon>
    </lineage>
</organism>
<dbReference type="RefSeq" id="WP_004301268.1">
    <property type="nucleotide sequence ID" value="NZ_CP072239.1"/>
</dbReference>
<dbReference type="EMBL" id="CZBF01000001">
    <property type="protein sequence ID" value="CUP34635.1"/>
    <property type="molecule type" value="Genomic_DNA"/>
</dbReference>
<dbReference type="InterPro" id="IPR027828">
    <property type="entry name" value="DUF4465"/>
</dbReference>
<reference evidence="3 5" key="2">
    <citation type="journal article" date="2019" name="Nat. Med.">
        <title>A library of human gut bacterial isolates paired with longitudinal multiomics data enables mechanistic microbiome research.</title>
        <authorList>
            <person name="Poyet M."/>
            <person name="Groussin M."/>
            <person name="Gibbons S.M."/>
            <person name="Avila-Pacheco J."/>
            <person name="Jiang X."/>
            <person name="Kearney S.M."/>
            <person name="Perrotta A.R."/>
            <person name="Berdy B."/>
            <person name="Zhao S."/>
            <person name="Lieberman T.D."/>
            <person name="Swanson P.K."/>
            <person name="Smith M."/>
            <person name="Roesemann S."/>
            <person name="Alexander J.E."/>
            <person name="Rich S.A."/>
            <person name="Livny J."/>
            <person name="Vlamakis H."/>
            <person name="Clish C."/>
            <person name="Bullock K."/>
            <person name="Deik A."/>
            <person name="Scott J."/>
            <person name="Pierce K.A."/>
            <person name="Xavier R.J."/>
            <person name="Alm E.J."/>
        </authorList>
    </citation>
    <scope>NUCLEOTIDE SEQUENCE [LARGE SCALE GENOMIC DNA]</scope>
    <source>
        <strain evidence="3 5">BIOML-A27</strain>
    </source>
</reference>
<reference evidence="2 4" key="1">
    <citation type="submission" date="2015-09" db="EMBL/GenBank/DDBJ databases">
        <authorList>
            <consortium name="Pathogen Informatics"/>
        </authorList>
    </citation>
    <scope>NUCLEOTIDE SEQUENCE [LARGE SCALE GENOMIC DNA]</scope>
    <source>
        <strain evidence="2 4">2789STDY5834942</strain>
    </source>
</reference>
<dbReference type="GeneID" id="29452276"/>
<keyword evidence="1" id="KW-0732">Signal</keyword>
<dbReference type="Gene3D" id="2.60.120.1350">
    <property type="entry name" value="Protein of unknown function DUF4465"/>
    <property type="match status" value="1"/>
</dbReference>
<proteinExistence type="predicted"/>
<dbReference type="Pfam" id="PF14717">
    <property type="entry name" value="DUF4465"/>
    <property type="match status" value="1"/>
</dbReference>
<dbReference type="Proteomes" id="UP000095788">
    <property type="component" value="Unassembled WGS sequence"/>
</dbReference>
<evidence type="ECO:0000313" key="3">
    <source>
        <dbReference type="EMBL" id="KAB4167614.1"/>
    </source>
</evidence>
<evidence type="ECO:0000313" key="4">
    <source>
        <dbReference type="Proteomes" id="UP000095788"/>
    </source>
</evidence>
<feature type="chain" id="PRO_5014251058" evidence="1">
    <location>
        <begin position="17"/>
        <end position="322"/>
    </location>
</feature>
<evidence type="ECO:0000313" key="2">
    <source>
        <dbReference type="EMBL" id="CUP34635.1"/>
    </source>
</evidence>